<accession>A0A238W8C0</accession>
<evidence type="ECO:0000313" key="3">
    <source>
        <dbReference type="Proteomes" id="UP000198417"/>
    </source>
</evidence>
<dbReference type="EMBL" id="FZNN01000004">
    <property type="protein sequence ID" value="SNR42758.1"/>
    <property type="molecule type" value="Genomic_DNA"/>
</dbReference>
<dbReference type="InterPro" id="IPR001387">
    <property type="entry name" value="Cro/C1-type_HTH"/>
</dbReference>
<proteinExistence type="predicted"/>
<evidence type="ECO:0000313" key="2">
    <source>
        <dbReference type="EMBL" id="SNR42758.1"/>
    </source>
</evidence>
<dbReference type="CDD" id="cd00093">
    <property type="entry name" value="HTH_XRE"/>
    <property type="match status" value="1"/>
</dbReference>
<organism evidence="2 3">
    <name type="scientific">Puniceibacterium sediminis</name>
    <dbReference type="NCBI Taxonomy" id="1608407"/>
    <lineage>
        <taxon>Bacteria</taxon>
        <taxon>Pseudomonadati</taxon>
        <taxon>Pseudomonadota</taxon>
        <taxon>Alphaproteobacteria</taxon>
        <taxon>Rhodobacterales</taxon>
        <taxon>Paracoccaceae</taxon>
        <taxon>Puniceibacterium</taxon>
    </lineage>
</organism>
<dbReference type="Proteomes" id="UP000198417">
    <property type="component" value="Unassembled WGS sequence"/>
</dbReference>
<evidence type="ECO:0000259" key="1">
    <source>
        <dbReference type="PROSITE" id="PS50943"/>
    </source>
</evidence>
<keyword evidence="3" id="KW-1185">Reference proteome</keyword>
<feature type="domain" description="HTH cro/C1-type" evidence="1">
    <location>
        <begin position="66"/>
        <end position="110"/>
    </location>
</feature>
<dbReference type="InterPro" id="IPR010982">
    <property type="entry name" value="Lambda_DNA-bd_dom_sf"/>
</dbReference>
<dbReference type="SMART" id="SM00530">
    <property type="entry name" value="HTH_XRE"/>
    <property type="match status" value="1"/>
</dbReference>
<dbReference type="RefSeq" id="WP_342745295.1">
    <property type="nucleotide sequence ID" value="NZ_FZNN01000004.1"/>
</dbReference>
<dbReference type="PROSITE" id="PS50943">
    <property type="entry name" value="HTH_CROC1"/>
    <property type="match status" value="1"/>
</dbReference>
<dbReference type="GO" id="GO:0003677">
    <property type="term" value="F:DNA binding"/>
    <property type="evidence" value="ECO:0007669"/>
    <property type="project" value="UniProtKB-KW"/>
</dbReference>
<dbReference type="Gene3D" id="1.10.260.40">
    <property type="entry name" value="lambda repressor-like DNA-binding domains"/>
    <property type="match status" value="1"/>
</dbReference>
<dbReference type="AlphaFoldDB" id="A0A238W8C0"/>
<keyword evidence="2" id="KW-0238">DNA-binding</keyword>
<sequence>MLLSVTLSIFLFHRTAESSPKVTEYIYKKKFAMSPAARKIGSSPSPAELRNMLGANLRRLTNDAVSISALCRDLGINRTQFNRYLAGESFPRPDVLHRICRFFHVDARILLEPVDEIDTVRRDLLHHPSVADFIGAGSISLEEEIFPSGFYRFTRRSFMDDEQFVQGLVYVFRDGVFTFIRGFEAKEAMRAQGLGTDPQTREFRGFLLPQEGGIAALVSRRNSLTTSFNYLARITSFQNNFWVGYAARTVRESMTGRRVTRLVYEYLGSDRKTIMTAARSSGFCTESELIPFHRTQLRMGESFN</sequence>
<name>A0A238W8C0_9RHOB</name>
<reference evidence="2 3" key="1">
    <citation type="submission" date="2017-06" db="EMBL/GenBank/DDBJ databases">
        <authorList>
            <person name="Kim H.J."/>
            <person name="Triplett B.A."/>
        </authorList>
    </citation>
    <scope>NUCLEOTIDE SEQUENCE [LARGE SCALE GENOMIC DNA]</scope>
    <source>
        <strain evidence="2 3">DSM 29052</strain>
    </source>
</reference>
<dbReference type="SUPFAM" id="SSF47413">
    <property type="entry name" value="lambda repressor-like DNA-binding domains"/>
    <property type="match status" value="1"/>
</dbReference>
<dbReference type="Pfam" id="PF13560">
    <property type="entry name" value="HTH_31"/>
    <property type="match status" value="1"/>
</dbReference>
<gene>
    <name evidence="2" type="ORF">SAMN06265370_104252</name>
</gene>
<protein>
    <submittedName>
        <fullName evidence="2">Cro/C1-type HTH DNA-binding domain-containing protein</fullName>
    </submittedName>
</protein>